<dbReference type="AlphaFoldDB" id="A0A0A8YIC8"/>
<proteinExistence type="predicted"/>
<evidence type="ECO:0000313" key="1">
    <source>
        <dbReference type="EMBL" id="JAD25726.1"/>
    </source>
</evidence>
<dbReference type="EMBL" id="GBRH01272169">
    <property type="protein sequence ID" value="JAD25726.1"/>
    <property type="molecule type" value="Transcribed_RNA"/>
</dbReference>
<organism evidence="1">
    <name type="scientific">Arundo donax</name>
    <name type="common">Giant reed</name>
    <name type="synonym">Donax arundinaceus</name>
    <dbReference type="NCBI Taxonomy" id="35708"/>
    <lineage>
        <taxon>Eukaryota</taxon>
        <taxon>Viridiplantae</taxon>
        <taxon>Streptophyta</taxon>
        <taxon>Embryophyta</taxon>
        <taxon>Tracheophyta</taxon>
        <taxon>Spermatophyta</taxon>
        <taxon>Magnoliopsida</taxon>
        <taxon>Liliopsida</taxon>
        <taxon>Poales</taxon>
        <taxon>Poaceae</taxon>
        <taxon>PACMAD clade</taxon>
        <taxon>Arundinoideae</taxon>
        <taxon>Arundineae</taxon>
        <taxon>Arundo</taxon>
    </lineage>
</organism>
<protein>
    <submittedName>
        <fullName evidence="1">Uncharacterized protein</fullName>
    </submittedName>
</protein>
<reference evidence="1" key="1">
    <citation type="submission" date="2014-09" db="EMBL/GenBank/DDBJ databases">
        <authorList>
            <person name="Magalhaes I.L.F."/>
            <person name="Oliveira U."/>
            <person name="Santos F.R."/>
            <person name="Vidigal T.H.D.A."/>
            <person name="Brescovit A.D."/>
            <person name="Santos A.J."/>
        </authorList>
    </citation>
    <scope>NUCLEOTIDE SEQUENCE</scope>
    <source>
        <tissue evidence="1">Shoot tissue taken approximately 20 cm above the soil surface</tissue>
    </source>
</reference>
<sequence>MLKRPVLSSPSLSTMAFSWQFSMMFLYPSKPWRMSW</sequence>
<reference evidence="1" key="2">
    <citation type="journal article" date="2015" name="Data Brief">
        <title>Shoot transcriptome of the giant reed, Arundo donax.</title>
        <authorList>
            <person name="Barrero R.A."/>
            <person name="Guerrero F.D."/>
            <person name="Moolhuijzen P."/>
            <person name="Goolsby J.A."/>
            <person name="Tidwell J."/>
            <person name="Bellgard S.E."/>
            <person name="Bellgard M.I."/>
        </authorList>
    </citation>
    <scope>NUCLEOTIDE SEQUENCE</scope>
    <source>
        <tissue evidence="1">Shoot tissue taken approximately 20 cm above the soil surface</tissue>
    </source>
</reference>
<name>A0A0A8YIC8_ARUDO</name>
<accession>A0A0A8YIC8</accession>